<dbReference type="InterPro" id="IPR014044">
    <property type="entry name" value="CAP_dom"/>
</dbReference>
<dbReference type="EMBL" id="CAJSTJ010000088">
    <property type="protein sequence ID" value="CAG7556219.1"/>
    <property type="molecule type" value="Genomic_DNA"/>
</dbReference>
<evidence type="ECO:0000259" key="3">
    <source>
        <dbReference type="SMART" id="SM00198"/>
    </source>
</evidence>
<dbReference type="PANTHER" id="PTHR10334">
    <property type="entry name" value="CYSTEINE-RICH SECRETORY PROTEIN-RELATED"/>
    <property type="match status" value="1"/>
</dbReference>
<dbReference type="Pfam" id="PF00188">
    <property type="entry name" value="CAP"/>
    <property type="match status" value="1"/>
</dbReference>
<organism evidence="4 5">
    <name type="scientific">Fusarium equiseti</name>
    <name type="common">Fusarium scirpi</name>
    <dbReference type="NCBI Taxonomy" id="61235"/>
    <lineage>
        <taxon>Eukaryota</taxon>
        <taxon>Fungi</taxon>
        <taxon>Dikarya</taxon>
        <taxon>Ascomycota</taxon>
        <taxon>Pezizomycotina</taxon>
        <taxon>Sordariomycetes</taxon>
        <taxon>Hypocreomycetidae</taxon>
        <taxon>Hypocreales</taxon>
        <taxon>Nectriaceae</taxon>
        <taxon>Fusarium</taxon>
        <taxon>Fusarium incarnatum-equiseti species complex</taxon>
    </lineage>
</organism>
<evidence type="ECO:0000256" key="2">
    <source>
        <dbReference type="SAM" id="SignalP"/>
    </source>
</evidence>
<reference evidence="4" key="1">
    <citation type="submission" date="2021-05" db="EMBL/GenBank/DDBJ databases">
        <authorList>
            <person name="Khan N."/>
        </authorList>
    </citation>
    <scope>NUCLEOTIDE SEQUENCE</scope>
</reference>
<dbReference type="SMART" id="SM00198">
    <property type="entry name" value="SCP"/>
    <property type="match status" value="1"/>
</dbReference>
<dbReference type="Proteomes" id="UP000693738">
    <property type="component" value="Unassembled WGS sequence"/>
</dbReference>
<feature type="domain" description="SCP" evidence="3">
    <location>
        <begin position="42"/>
        <end position="168"/>
    </location>
</feature>
<feature type="compositionally biased region" description="Low complexity" evidence="1">
    <location>
        <begin position="398"/>
        <end position="409"/>
    </location>
</feature>
<dbReference type="InterPro" id="IPR018244">
    <property type="entry name" value="Allrgn_V5/Tpx1_CS"/>
</dbReference>
<evidence type="ECO:0000313" key="5">
    <source>
        <dbReference type="Proteomes" id="UP000693738"/>
    </source>
</evidence>
<name>A0A8J2ILF7_FUSEQ</name>
<sequence length="417" mass="46995">MKHTLLPLISLLLGSSLAADVVTITAPASIPSNEPEWKEKDTFTSAVLNSTNFYREEHNATALKWNKTLEEFASDYLDDLDDCEFEHSGGPYGENLAIGYPNVTASIEAWGDEREKYDFDEAEFDEETGHFTQLVWKDTTTVGCGRKLCGEKGWYLVCEYWPRGNVQGQFEDEVVKEEGGAFTTKPGVGLALFVFLGIQRVIPPHVSSRLVSPPFTFYGNTTRQLTFLDIDVRRDHSYHQDILAARWLLFTDLEALKVACVRFHPVINEEPTDCFPDEMHPDWQYTTQIGLFHDLAKNHSRIQEGDFVGFAYEIDDKVWELIKSKIHIVPTDEDERYSTARHKRPTRNTVDAGCGSSSPEAAPRYLNKSNNAQETGPDLRPLLKPNYNGFGKLDDTPYYASSSASSSPATVIRRGDS</sequence>
<protein>
    <recommendedName>
        <fullName evidence="3">SCP domain-containing protein</fullName>
    </recommendedName>
</protein>
<evidence type="ECO:0000313" key="4">
    <source>
        <dbReference type="EMBL" id="CAG7556219.1"/>
    </source>
</evidence>
<feature type="signal peptide" evidence="2">
    <location>
        <begin position="1"/>
        <end position="18"/>
    </location>
</feature>
<proteinExistence type="predicted"/>
<feature type="region of interest" description="Disordered" evidence="1">
    <location>
        <begin position="398"/>
        <end position="417"/>
    </location>
</feature>
<dbReference type="GO" id="GO:0005576">
    <property type="term" value="C:extracellular region"/>
    <property type="evidence" value="ECO:0007669"/>
    <property type="project" value="InterPro"/>
</dbReference>
<feature type="chain" id="PRO_5035213053" description="SCP domain-containing protein" evidence="2">
    <location>
        <begin position="19"/>
        <end position="417"/>
    </location>
</feature>
<gene>
    <name evidence="4" type="ORF">FEQUK3_LOCUS1897</name>
</gene>
<accession>A0A8J2ILF7</accession>
<dbReference type="PROSITE" id="PS01009">
    <property type="entry name" value="CRISP_1"/>
    <property type="match status" value="1"/>
</dbReference>
<dbReference type="InterPro" id="IPR001283">
    <property type="entry name" value="CRISP-related"/>
</dbReference>
<keyword evidence="2" id="KW-0732">Signal</keyword>
<feature type="region of interest" description="Disordered" evidence="1">
    <location>
        <begin position="333"/>
        <end position="388"/>
    </location>
</feature>
<comment type="caution">
    <text evidence="4">The sequence shown here is derived from an EMBL/GenBank/DDBJ whole genome shotgun (WGS) entry which is preliminary data.</text>
</comment>
<dbReference type="AlphaFoldDB" id="A0A8J2ILF7"/>
<evidence type="ECO:0000256" key="1">
    <source>
        <dbReference type="SAM" id="MobiDB-lite"/>
    </source>
</evidence>